<dbReference type="Proteomes" id="UP000215590">
    <property type="component" value="Unassembled WGS sequence"/>
</dbReference>
<dbReference type="Gene3D" id="3.40.630.30">
    <property type="match status" value="1"/>
</dbReference>
<protein>
    <submittedName>
        <fullName evidence="2">Acetyltransferase domain protein</fullName>
    </submittedName>
</protein>
<dbReference type="CDD" id="cd04301">
    <property type="entry name" value="NAT_SF"/>
    <property type="match status" value="1"/>
</dbReference>
<dbReference type="EMBL" id="NNRJ01000015">
    <property type="protein sequence ID" value="OYR19888.1"/>
    <property type="molecule type" value="Genomic_DNA"/>
</dbReference>
<dbReference type="SUPFAM" id="SSF55729">
    <property type="entry name" value="Acyl-CoA N-acyltransferases (Nat)"/>
    <property type="match status" value="1"/>
</dbReference>
<dbReference type="RefSeq" id="WP_094506536.1">
    <property type="nucleotide sequence ID" value="NZ_JBHEEK010000001.1"/>
</dbReference>
<organism evidence="2 3">
    <name type="scientific">Brucella thiophenivorans</name>
    <dbReference type="NCBI Taxonomy" id="571255"/>
    <lineage>
        <taxon>Bacteria</taxon>
        <taxon>Pseudomonadati</taxon>
        <taxon>Pseudomonadota</taxon>
        <taxon>Alphaproteobacteria</taxon>
        <taxon>Hyphomicrobiales</taxon>
        <taxon>Brucellaceae</taxon>
        <taxon>Brucella/Ochrobactrum group</taxon>
        <taxon>Brucella</taxon>
    </lineage>
</organism>
<sequence length="180" mass="19867">MPLIRDFQLTDIEAITAIYTEAVLNGSGSYEIEPPTLDEMTRRFDAFVEQGFPILVAEENGHVLGYAYISYFRTRPAYRWLAEDSIYIAPDAKGKGVGKLLLGELISRATTLGFRQLLAVVGDGEHNIGSVKLHERMGFIHCGRIQGSGFKHGRWLDTVLMQLPLNGGCTLDPGEVPLAN</sequence>
<gene>
    <name evidence="2" type="ORF">CEV31_1307</name>
</gene>
<comment type="caution">
    <text evidence="2">The sequence shown here is derived from an EMBL/GenBank/DDBJ whole genome shotgun (WGS) entry which is preliminary data.</text>
</comment>
<dbReference type="PROSITE" id="PS51186">
    <property type="entry name" value="GNAT"/>
    <property type="match status" value="1"/>
</dbReference>
<keyword evidence="3" id="KW-1185">Reference proteome</keyword>
<dbReference type="InterPro" id="IPR016181">
    <property type="entry name" value="Acyl_CoA_acyltransferase"/>
</dbReference>
<dbReference type="GO" id="GO:0016747">
    <property type="term" value="F:acyltransferase activity, transferring groups other than amino-acyl groups"/>
    <property type="evidence" value="ECO:0007669"/>
    <property type="project" value="InterPro"/>
</dbReference>
<reference evidence="2 3" key="1">
    <citation type="submission" date="2017-07" db="EMBL/GenBank/DDBJ databases">
        <title>Phylogenetic study on the rhizospheric bacterium Ochrobactrum sp. A44.</title>
        <authorList>
            <person name="Krzyzanowska D.M."/>
            <person name="Ossowicki A."/>
            <person name="Rajewska M."/>
            <person name="Maciag T."/>
            <person name="Kaczynski Z."/>
            <person name="Czerwicka M."/>
            <person name="Jafra S."/>
        </authorList>
    </citation>
    <scope>NUCLEOTIDE SEQUENCE [LARGE SCALE GENOMIC DNA]</scope>
    <source>
        <strain evidence="2 3">DSM 7216</strain>
    </source>
</reference>
<proteinExistence type="predicted"/>
<dbReference type="Pfam" id="PF00583">
    <property type="entry name" value="Acetyltransf_1"/>
    <property type="match status" value="1"/>
</dbReference>
<keyword evidence="2" id="KW-0808">Transferase</keyword>
<accession>A0A256FYN5</accession>
<dbReference type="PANTHER" id="PTHR43072:SF8">
    <property type="entry name" value="ACYLTRANSFERASE FABY-RELATED"/>
    <property type="match status" value="1"/>
</dbReference>
<dbReference type="AlphaFoldDB" id="A0A256FYN5"/>
<evidence type="ECO:0000259" key="1">
    <source>
        <dbReference type="PROSITE" id="PS51186"/>
    </source>
</evidence>
<evidence type="ECO:0000313" key="2">
    <source>
        <dbReference type="EMBL" id="OYR19888.1"/>
    </source>
</evidence>
<evidence type="ECO:0000313" key="3">
    <source>
        <dbReference type="Proteomes" id="UP000215590"/>
    </source>
</evidence>
<name>A0A256FYN5_9HYPH</name>
<dbReference type="PANTHER" id="PTHR43072">
    <property type="entry name" value="N-ACETYLTRANSFERASE"/>
    <property type="match status" value="1"/>
</dbReference>
<feature type="domain" description="N-acetyltransferase" evidence="1">
    <location>
        <begin position="2"/>
        <end position="166"/>
    </location>
</feature>
<dbReference type="OrthoDB" id="5459937at2"/>
<dbReference type="InterPro" id="IPR000182">
    <property type="entry name" value="GNAT_dom"/>
</dbReference>